<keyword evidence="2" id="KW-1185">Reference proteome</keyword>
<proteinExistence type="predicted"/>
<evidence type="ECO:0000313" key="1">
    <source>
        <dbReference type="EMBL" id="CAG7723129.1"/>
    </source>
</evidence>
<dbReference type="AlphaFoldDB" id="A0A8J2KBZ0"/>
<feature type="non-terminal residue" evidence="1">
    <location>
        <position position="1"/>
    </location>
</feature>
<evidence type="ECO:0000313" key="2">
    <source>
        <dbReference type="Proteomes" id="UP000708208"/>
    </source>
</evidence>
<name>A0A8J2KBZ0_9HEXA</name>
<accession>A0A8J2KBZ0</accession>
<reference evidence="1" key="1">
    <citation type="submission" date="2021-06" db="EMBL/GenBank/DDBJ databases">
        <authorList>
            <person name="Hodson N. C."/>
            <person name="Mongue J. A."/>
            <person name="Jaron S. K."/>
        </authorList>
    </citation>
    <scope>NUCLEOTIDE SEQUENCE</scope>
</reference>
<protein>
    <submittedName>
        <fullName evidence="1">Uncharacterized protein</fullName>
    </submittedName>
</protein>
<gene>
    <name evidence="1" type="ORF">AFUS01_LOCUS12233</name>
</gene>
<dbReference type="EMBL" id="CAJVCH010095881">
    <property type="protein sequence ID" value="CAG7723129.1"/>
    <property type="molecule type" value="Genomic_DNA"/>
</dbReference>
<sequence length="41" mass="4543">KTSAGVSASNVRKCCTGIYTDIKEHATLIVRVKCSSWREML</sequence>
<dbReference type="Proteomes" id="UP000708208">
    <property type="component" value="Unassembled WGS sequence"/>
</dbReference>
<organism evidence="1 2">
    <name type="scientific">Allacma fusca</name>
    <dbReference type="NCBI Taxonomy" id="39272"/>
    <lineage>
        <taxon>Eukaryota</taxon>
        <taxon>Metazoa</taxon>
        <taxon>Ecdysozoa</taxon>
        <taxon>Arthropoda</taxon>
        <taxon>Hexapoda</taxon>
        <taxon>Collembola</taxon>
        <taxon>Symphypleona</taxon>
        <taxon>Sminthuridae</taxon>
        <taxon>Allacma</taxon>
    </lineage>
</organism>
<comment type="caution">
    <text evidence="1">The sequence shown here is derived from an EMBL/GenBank/DDBJ whole genome shotgun (WGS) entry which is preliminary data.</text>
</comment>